<dbReference type="InterPro" id="IPR029062">
    <property type="entry name" value="Class_I_gatase-like"/>
</dbReference>
<gene>
    <name evidence="2" type="ORF">SAMN05661093_04499</name>
</gene>
<feature type="domain" description="DJ-1/PfpI" evidence="1">
    <location>
        <begin position="2"/>
        <end position="158"/>
    </location>
</feature>
<keyword evidence="3" id="KW-1185">Reference proteome</keyword>
<sequence length="230" mass="24177">MHIAILTFEAYNELDSLIALGILNRVKRPGWRVSIASPTSTVRSMNGVVIESTATLEEACAADAVIVGSGAQTREVVEDPAIMGVLQGLDPGRQLLAAQCSGTLLVAKLGLLQGVPACTDLTTKPWVVAAGVEVLNQPFYARGNVATAGGCLASHYLATWVIARLVSLKAAEAAVHYVAPVGEKEDYIARALRNVTPYLAEDTGDRGVSFEEVPGDRPALDLVGSLVDPQ</sequence>
<dbReference type="GO" id="GO:0006355">
    <property type="term" value="P:regulation of DNA-templated transcription"/>
    <property type="evidence" value="ECO:0007669"/>
    <property type="project" value="TreeGrafter"/>
</dbReference>
<dbReference type="EMBL" id="FWXV01000003">
    <property type="protein sequence ID" value="SMD09713.1"/>
    <property type="molecule type" value="Genomic_DNA"/>
</dbReference>
<evidence type="ECO:0000259" key="1">
    <source>
        <dbReference type="Pfam" id="PF01965"/>
    </source>
</evidence>
<dbReference type="OrthoDB" id="3210279at2"/>
<dbReference type="AlphaFoldDB" id="A0A1Y5XS49"/>
<dbReference type="Pfam" id="PF01965">
    <property type="entry name" value="DJ-1_PfpI"/>
    <property type="match status" value="1"/>
</dbReference>
<dbReference type="Gene3D" id="3.40.50.880">
    <property type="match status" value="1"/>
</dbReference>
<proteinExistence type="predicted"/>
<organism evidence="2 3">
    <name type="scientific">Kibdelosporangium aridum</name>
    <dbReference type="NCBI Taxonomy" id="2030"/>
    <lineage>
        <taxon>Bacteria</taxon>
        <taxon>Bacillati</taxon>
        <taxon>Actinomycetota</taxon>
        <taxon>Actinomycetes</taxon>
        <taxon>Pseudonocardiales</taxon>
        <taxon>Pseudonocardiaceae</taxon>
        <taxon>Kibdelosporangium</taxon>
    </lineage>
</organism>
<protein>
    <submittedName>
        <fullName evidence="2">DJ-1/PfpI family protein</fullName>
    </submittedName>
</protein>
<dbReference type="RefSeq" id="WP_084428746.1">
    <property type="nucleotide sequence ID" value="NZ_FWXV01000003.1"/>
</dbReference>
<name>A0A1Y5XS49_KIBAR</name>
<reference evidence="2 3" key="1">
    <citation type="submission" date="2017-04" db="EMBL/GenBank/DDBJ databases">
        <authorList>
            <person name="Afonso C.L."/>
            <person name="Miller P.J."/>
            <person name="Scott M.A."/>
            <person name="Spackman E."/>
            <person name="Goraichik I."/>
            <person name="Dimitrov K.M."/>
            <person name="Suarez D.L."/>
            <person name="Swayne D.E."/>
        </authorList>
    </citation>
    <scope>NUCLEOTIDE SEQUENCE [LARGE SCALE GENOMIC DNA]</scope>
    <source>
        <strain evidence="2 3">DSM 43828</strain>
    </source>
</reference>
<dbReference type="InterPro" id="IPR052158">
    <property type="entry name" value="INH-QAR"/>
</dbReference>
<dbReference type="PANTHER" id="PTHR43130:SF2">
    <property type="entry name" value="DJ-1_PFPI DOMAIN-CONTAINING PROTEIN"/>
    <property type="match status" value="1"/>
</dbReference>
<evidence type="ECO:0000313" key="2">
    <source>
        <dbReference type="EMBL" id="SMD09713.1"/>
    </source>
</evidence>
<dbReference type="SUPFAM" id="SSF52317">
    <property type="entry name" value="Class I glutamine amidotransferase-like"/>
    <property type="match status" value="1"/>
</dbReference>
<dbReference type="PANTHER" id="PTHR43130">
    <property type="entry name" value="ARAC-FAMILY TRANSCRIPTIONAL REGULATOR"/>
    <property type="match status" value="1"/>
</dbReference>
<accession>A0A1Y5XS49</accession>
<evidence type="ECO:0000313" key="3">
    <source>
        <dbReference type="Proteomes" id="UP000192674"/>
    </source>
</evidence>
<dbReference type="Proteomes" id="UP000192674">
    <property type="component" value="Unassembled WGS sequence"/>
</dbReference>
<dbReference type="InterPro" id="IPR002818">
    <property type="entry name" value="DJ-1/PfpI"/>
</dbReference>